<proteinExistence type="predicted"/>
<organism evidence="1 2">
    <name type="scientific">Moniliophthora roreri</name>
    <name type="common">Frosty pod rot fungus</name>
    <name type="synonym">Monilia roreri</name>
    <dbReference type="NCBI Taxonomy" id="221103"/>
    <lineage>
        <taxon>Eukaryota</taxon>
        <taxon>Fungi</taxon>
        <taxon>Dikarya</taxon>
        <taxon>Basidiomycota</taxon>
        <taxon>Agaricomycotina</taxon>
        <taxon>Agaricomycetes</taxon>
        <taxon>Agaricomycetidae</taxon>
        <taxon>Agaricales</taxon>
        <taxon>Marasmiineae</taxon>
        <taxon>Marasmiaceae</taxon>
        <taxon>Moniliophthora</taxon>
    </lineage>
</organism>
<gene>
    <name evidence="1" type="ORF">WG66_11145</name>
</gene>
<protein>
    <submittedName>
        <fullName evidence="1">Uncharacterized protein</fullName>
    </submittedName>
</protein>
<name>A0A0W0FIY2_MONRR</name>
<dbReference type="EMBL" id="LATX01001914">
    <property type="protein sequence ID" value="KTB36285.1"/>
    <property type="molecule type" value="Genomic_DNA"/>
</dbReference>
<dbReference type="Proteomes" id="UP000054988">
    <property type="component" value="Unassembled WGS sequence"/>
</dbReference>
<evidence type="ECO:0000313" key="1">
    <source>
        <dbReference type="EMBL" id="KTB36285.1"/>
    </source>
</evidence>
<sequence length="19" mass="2243">MSQSLETRVSDHIHAVRYL</sequence>
<dbReference type="AlphaFoldDB" id="A0A0W0FIY2"/>
<evidence type="ECO:0000313" key="2">
    <source>
        <dbReference type="Proteomes" id="UP000054988"/>
    </source>
</evidence>
<comment type="caution">
    <text evidence="1">The sequence shown here is derived from an EMBL/GenBank/DDBJ whole genome shotgun (WGS) entry which is preliminary data.</text>
</comment>
<accession>A0A0W0FIY2</accession>
<reference evidence="1 2" key="1">
    <citation type="submission" date="2015-12" db="EMBL/GenBank/DDBJ databases">
        <title>Draft genome sequence of Moniliophthora roreri, the causal agent of frosty pod rot of cacao.</title>
        <authorList>
            <person name="Aime M.C."/>
            <person name="Diaz-Valderrama J.R."/>
            <person name="Kijpornyongpan T."/>
            <person name="Phillips-Mora W."/>
        </authorList>
    </citation>
    <scope>NUCLEOTIDE SEQUENCE [LARGE SCALE GENOMIC DNA]</scope>
    <source>
        <strain evidence="1 2">MCA 2952</strain>
    </source>
</reference>